<evidence type="ECO:0000256" key="2">
    <source>
        <dbReference type="ARBA" id="ARBA00034247"/>
    </source>
</evidence>
<dbReference type="InterPro" id="IPR050469">
    <property type="entry name" value="Diguanylate_Cyclase"/>
</dbReference>
<feature type="transmembrane region" description="Helical" evidence="3">
    <location>
        <begin position="287"/>
        <end position="308"/>
    </location>
</feature>
<dbReference type="CDD" id="cd12914">
    <property type="entry name" value="PDC1_DGC_like"/>
    <property type="match status" value="1"/>
</dbReference>
<organism evidence="5 6">
    <name type="scientific">Methylobacterium jeotgali</name>
    <dbReference type="NCBI Taxonomy" id="381630"/>
    <lineage>
        <taxon>Bacteria</taxon>
        <taxon>Pseudomonadati</taxon>
        <taxon>Pseudomonadota</taxon>
        <taxon>Alphaproteobacteria</taxon>
        <taxon>Hyphomicrobiales</taxon>
        <taxon>Methylobacteriaceae</taxon>
        <taxon>Methylobacterium</taxon>
    </lineage>
</organism>
<evidence type="ECO:0000256" key="1">
    <source>
        <dbReference type="ARBA" id="ARBA00012528"/>
    </source>
</evidence>
<dbReference type="EC" id="2.7.7.65" evidence="1"/>
<evidence type="ECO:0000313" key="6">
    <source>
        <dbReference type="Proteomes" id="UP001055102"/>
    </source>
</evidence>
<dbReference type="CDD" id="cd01949">
    <property type="entry name" value="GGDEF"/>
    <property type="match status" value="1"/>
</dbReference>
<dbReference type="NCBIfam" id="TIGR00254">
    <property type="entry name" value="GGDEF"/>
    <property type="match status" value="1"/>
</dbReference>
<dbReference type="Pfam" id="PF22588">
    <property type="entry name" value="dCache_1_like"/>
    <property type="match status" value="1"/>
</dbReference>
<comment type="catalytic activity">
    <reaction evidence="2">
        <text>2 GTP = 3',3'-c-di-GMP + 2 diphosphate</text>
        <dbReference type="Rhea" id="RHEA:24898"/>
        <dbReference type="ChEBI" id="CHEBI:33019"/>
        <dbReference type="ChEBI" id="CHEBI:37565"/>
        <dbReference type="ChEBI" id="CHEBI:58805"/>
        <dbReference type="EC" id="2.7.7.65"/>
    </reaction>
</comment>
<dbReference type="InterPro" id="IPR000160">
    <property type="entry name" value="GGDEF_dom"/>
</dbReference>
<dbReference type="Gene3D" id="3.30.70.270">
    <property type="match status" value="1"/>
</dbReference>
<dbReference type="PANTHER" id="PTHR45138:SF9">
    <property type="entry name" value="DIGUANYLATE CYCLASE DGCM-RELATED"/>
    <property type="match status" value="1"/>
</dbReference>
<name>A0ABQ4STZ6_9HYPH</name>
<evidence type="ECO:0000313" key="5">
    <source>
        <dbReference type="EMBL" id="GJE05944.1"/>
    </source>
</evidence>
<dbReference type="InterPro" id="IPR029787">
    <property type="entry name" value="Nucleotide_cyclase"/>
</dbReference>
<sequence>MLRTHLRDRASRLIACLGLSVTVGLTFLGAYLIKDLHDTAWRQAKINTTNLLGLMEQMVARDIEIYDLSLRAVAEQARTGAFNSLGADSLRSALFDRAATATGLGTIMVTDASGRVEVASDTRVSPGLSVGDLHDFAVHRDHADAGLYISHPRNSRASGRPVIGLSRRLATSDGTFAGIALGAIHLTYLQQRFDRLHISEGSAVNLFHSDGTLLVRQPFIGANVGRSIAKGETYRQFQQSRRGMFVGRSAVDGNARLYAFAHVDGAPLILDVAVGVDSINALWRPKAMMVGALVFGLAVVTLGLTFLLQREVVRRAAAEKLSSKANAELASQARTDGLTGLSNRRRYDELLAAEWRRAARTGAHLSLLVLDTDHFKRFNDHFGHPRGDEVLRAIADCLKMSVDPRDAFPCRIGGEEFAVILPGVDAPEAKAIAERIRRSVVDLQIAHAPEVGGVSTISIGVAHIVPSAEDEPSMLFRRADEALYEAKHAGRNRVRVHQAPVEEAVAVLRA</sequence>
<dbReference type="PANTHER" id="PTHR45138">
    <property type="entry name" value="REGULATORY COMPONENTS OF SENSORY TRANSDUCTION SYSTEM"/>
    <property type="match status" value="1"/>
</dbReference>
<dbReference type="Pfam" id="PF00990">
    <property type="entry name" value="GGDEF"/>
    <property type="match status" value="1"/>
</dbReference>
<comment type="caution">
    <text evidence="5">The sequence shown here is derived from an EMBL/GenBank/DDBJ whole genome shotgun (WGS) entry which is preliminary data.</text>
</comment>
<keyword evidence="3" id="KW-1133">Transmembrane helix</keyword>
<dbReference type="Proteomes" id="UP001055102">
    <property type="component" value="Unassembled WGS sequence"/>
</dbReference>
<keyword evidence="3" id="KW-0472">Membrane</keyword>
<dbReference type="InterPro" id="IPR043128">
    <property type="entry name" value="Rev_trsase/Diguanyl_cyclase"/>
</dbReference>
<feature type="domain" description="GGDEF" evidence="4">
    <location>
        <begin position="363"/>
        <end position="499"/>
    </location>
</feature>
<evidence type="ECO:0000256" key="3">
    <source>
        <dbReference type="SAM" id="Phobius"/>
    </source>
</evidence>
<dbReference type="InterPro" id="IPR054327">
    <property type="entry name" value="His-kinase-like_sensor"/>
</dbReference>
<dbReference type="RefSeq" id="WP_238274607.1">
    <property type="nucleotide sequence ID" value="NZ_BPQR01000020.1"/>
</dbReference>
<evidence type="ECO:0000259" key="4">
    <source>
        <dbReference type="PROSITE" id="PS50887"/>
    </source>
</evidence>
<dbReference type="PROSITE" id="PS50887">
    <property type="entry name" value="GGDEF"/>
    <property type="match status" value="1"/>
</dbReference>
<reference evidence="5" key="1">
    <citation type="journal article" date="2021" name="Front. Microbiol.">
        <title>Comprehensive Comparative Genomics and Phenotyping of Methylobacterium Species.</title>
        <authorList>
            <person name="Alessa O."/>
            <person name="Ogura Y."/>
            <person name="Fujitani Y."/>
            <person name="Takami H."/>
            <person name="Hayashi T."/>
            <person name="Sahin N."/>
            <person name="Tani A."/>
        </authorList>
    </citation>
    <scope>NUCLEOTIDE SEQUENCE</scope>
    <source>
        <strain evidence="5">LMG 23639</strain>
    </source>
</reference>
<dbReference type="CDD" id="cd12915">
    <property type="entry name" value="PDC2_DGC_like"/>
    <property type="match status" value="1"/>
</dbReference>
<dbReference type="Gene3D" id="3.30.450.20">
    <property type="entry name" value="PAS domain"/>
    <property type="match status" value="2"/>
</dbReference>
<feature type="transmembrane region" description="Helical" evidence="3">
    <location>
        <begin position="12"/>
        <end position="33"/>
    </location>
</feature>
<protein>
    <recommendedName>
        <fullName evidence="1">diguanylate cyclase</fullName>
        <ecNumber evidence="1">2.7.7.65</ecNumber>
    </recommendedName>
</protein>
<accession>A0ABQ4STZ6</accession>
<keyword evidence="3" id="KW-0812">Transmembrane</keyword>
<gene>
    <name evidence="5" type="ORF">AOPFMNJM_1250</name>
</gene>
<keyword evidence="6" id="KW-1185">Reference proteome</keyword>
<reference evidence="5" key="2">
    <citation type="submission" date="2021-08" db="EMBL/GenBank/DDBJ databases">
        <authorList>
            <person name="Tani A."/>
            <person name="Ola A."/>
            <person name="Ogura Y."/>
            <person name="Katsura K."/>
            <person name="Hayashi T."/>
        </authorList>
    </citation>
    <scope>NUCLEOTIDE SEQUENCE</scope>
    <source>
        <strain evidence="5">LMG 23639</strain>
    </source>
</reference>
<dbReference type="SMART" id="SM00267">
    <property type="entry name" value="GGDEF"/>
    <property type="match status" value="1"/>
</dbReference>
<dbReference type="EMBL" id="BPQR01000020">
    <property type="protein sequence ID" value="GJE05944.1"/>
    <property type="molecule type" value="Genomic_DNA"/>
</dbReference>
<proteinExistence type="predicted"/>
<dbReference type="SUPFAM" id="SSF55073">
    <property type="entry name" value="Nucleotide cyclase"/>
    <property type="match status" value="1"/>
</dbReference>